<evidence type="ECO:0000313" key="2">
    <source>
        <dbReference type="Proteomes" id="UP000310200"/>
    </source>
</evidence>
<proteinExistence type="predicted"/>
<dbReference type="InterPro" id="IPR028118">
    <property type="entry name" value="Chibby_fam"/>
</dbReference>
<protein>
    <submittedName>
        <fullName evidence="1">Uncharacterized protein</fullName>
    </submittedName>
</protein>
<keyword evidence="2" id="KW-1185">Reference proteome</keyword>
<sequence>KELGPEALEIQEAVFLSWPVDFSKAGGTFKENEKLKKKVRRLEEENLLKLKFDVLLDMIRYFQLECSFAALSSGSALSDTHKKKLQPLCGLAHL</sequence>
<dbReference type="EMBL" id="QBLH01002486">
    <property type="protein sequence ID" value="TGZ48418.1"/>
    <property type="molecule type" value="Genomic_DNA"/>
</dbReference>
<gene>
    <name evidence="1" type="ORF">DBV15_02783</name>
</gene>
<dbReference type="Proteomes" id="UP000310200">
    <property type="component" value="Unassembled WGS sequence"/>
</dbReference>
<comment type="caution">
    <text evidence="1">The sequence shown here is derived from an EMBL/GenBank/DDBJ whole genome shotgun (WGS) entry which is preliminary data.</text>
</comment>
<feature type="non-terminal residue" evidence="1">
    <location>
        <position position="1"/>
    </location>
</feature>
<dbReference type="AlphaFoldDB" id="A0A4S2KL18"/>
<evidence type="ECO:0000313" key="1">
    <source>
        <dbReference type="EMBL" id="TGZ48418.1"/>
    </source>
</evidence>
<feature type="non-terminal residue" evidence="1">
    <location>
        <position position="94"/>
    </location>
</feature>
<dbReference type="STRING" id="300112.A0A4S2KL18"/>
<name>A0A4S2KL18_9HYME</name>
<accession>A0A4S2KL18</accession>
<reference evidence="1 2" key="1">
    <citation type="journal article" date="2019" name="Philos. Trans. R. Soc. Lond., B, Biol. Sci.">
        <title>Ant behaviour and brain gene expression of defending hosts depend on the ecological success of the intruding social parasite.</title>
        <authorList>
            <person name="Kaur R."/>
            <person name="Stoldt M."/>
            <person name="Jongepier E."/>
            <person name="Feldmeyer B."/>
            <person name="Menzel F."/>
            <person name="Bornberg-Bauer E."/>
            <person name="Foitzik S."/>
        </authorList>
    </citation>
    <scope>NUCLEOTIDE SEQUENCE [LARGE SCALE GENOMIC DNA]</scope>
    <source>
        <tissue evidence="1">Whole body</tissue>
    </source>
</reference>
<dbReference type="Pfam" id="PF14645">
    <property type="entry name" value="Chibby"/>
    <property type="match status" value="1"/>
</dbReference>
<organism evidence="1 2">
    <name type="scientific">Temnothorax longispinosus</name>
    <dbReference type="NCBI Taxonomy" id="300112"/>
    <lineage>
        <taxon>Eukaryota</taxon>
        <taxon>Metazoa</taxon>
        <taxon>Ecdysozoa</taxon>
        <taxon>Arthropoda</taxon>
        <taxon>Hexapoda</taxon>
        <taxon>Insecta</taxon>
        <taxon>Pterygota</taxon>
        <taxon>Neoptera</taxon>
        <taxon>Endopterygota</taxon>
        <taxon>Hymenoptera</taxon>
        <taxon>Apocrita</taxon>
        <taxon>Aculeata</taxon>
        <taxon>Formicoidea</taxon>
        <taxon>Formicidae</taxon>
        <taxon>Myrmicinae</taxon>
        <taxon>Temnothorax</taxon>
    </lineage>
</organism>